<sequence>MSDELPEGPRMSADFEERMRRGLSTMAVRERVRERRRNRAIAGGAVAAAVVAVAGVIGGQALAGLAPERDMAAPPAPTTSATSEPVPSETAVPAPTPTETAPAEPTPPPGFEGIAAGEAHVTASVPLGEGGDAGAAGGPDPKQIEGYVDVYVLCEGSGQVLVGDTPWLDCARLQEGTVMLDLGRALYRDFDDPEIRGTADFTGVIRQVQRGEAPAGIGVGGTATVYVDCWSRPSTLRVGGVDVTEGCGTAVDGRFVTEVGAWGIPFGPDQLIPTVEVGPDDRSSGAIRLVIQR</sequence>
<feature type="transmembrane region" description="Helical" evidence="2">
    <location>
        <begin position="40"/>
        <end position="63"/>
    </location>
</feature>
<evidence type="ECO:0000313" key="3">
    <source>
        <dbReference type="EMBL" id="GGN89376.1"/>
    </source>
</evidence>
<keyword evidence="4" id="KW-1185">Reference proteome</keyword>
<keyword evidence="2" id="KW-0472">Membrane</keyword>
<dbReference type="RefSeq" id="WP_188718717.1">
    <property type="nucleotide sequence ID" value="NZ_BAABBD010000004.1"/>
</dbReference>
<feature type="compositionally biased region" description="Low complexity" evidence="1">
    <location>
        <begin position="78"/>
        <end position="103"/>
    </location>
</feature>
<reference evidence="4" key="1">
    <citation type="journal article" date="2019" name="Int. J. Syst. Evol. Microbiol.">
        <title>The Global Catalogue of Microorganisms (GCM) 10K type strain sequencing project: providing services to taxonomists for standard genome sequencing and annotation.</title>
        <authorList>
            <consortium name="The Broad Institute Genomics Platform"/>
            <consortium name="The Broad Institute Genome Sequencing Center for Infectious Disease"/>
            <person name="Wu L."/>
            <person name="Ma J."/>
        </authorList>
    </citation>
    <scope>NUCLEOTIDE SEQUENCE [LARGE SCALE GENOMIC DNA]</scope>
    <source>
        <strain evidence="4">CGMCC 1.6960</strain>
    </source>
</reference>
<dbReference type="Proteomes" id="UP000626982">
    <property type="component" value="Unassembled WGS sequence"/>
</dbReference>
<feature type="region of interest" description="Disordered" evidence="1">
    <location>
        <begin position="70"/>
        <end position="114"/>
    </location>
</feature>
<gene>
    <name evidence="3" type="ORF">GCM10010968_25960</name>
</gene>
<evidence type="ECO:0000256" key="1">
    <source>
        <dbReference type="SAM" id="MobiDB-lite"/>
    </source>
</evidence>
<protein>
    <submittedName>
        <fullName evidence="3">Uncharacterized protein</fullName>
    </submittedName>
</protein>
<name>A0ABQ2KPM0_9MICO</name>
<dbReference type="EMBL" id="BMLM01000002">
    <property type="protein sequence ID" value="GGN89376.1"/>
    <property type="molecule type" value="Genomic_DNA"/>
</dbReference>
<comment type="caution">
    <text evidence="3">The sequence shown here is derived from an EMBL/GenBank/DDBJ whole genome shotgun (WGS) entry which is preliminary data.</text>
</comment>
<keyword evidence="2" id="KW-0812">Transmembrane</keyword>
<evidence type="ECO:0000256" key="2">
    <source>
        <dbReference type="SAM" id="Phobius"/>
    </source>
</evidence>
<accession>A0ABQ2KPM0</accession>
<organism evidence="3 4">
    <name type="scientific">Agrococcus terreus</name>
    <dbReference type="NCBI Taxonomy" id="574649"/>
    <lineage>
        <taxon>Bacteria</taxon>
        <taxon>Bacillati</taxon>
        <taxon>Actinomycetota</taxon>
        <taxon>Actinomycetes</taxon>
        <taxon>Micrococcales</taxon>
        <taxon>Microbacteriaceae</taxon>
        <taxon>Agrococcus</taxon>
    </lineage>
</organism>
<keyword evidence="2" id="KW-1133">Transmembrane helix</keyword>
<proteinExistence type="predicted"/>
<evidence type="ECO:0000313" key="4">
    <source>
        <dbReference type="Proteomes" id="UP000626982"/>
    </source>
</evidence>